<protein>
    <submittedName>
        <fullName evidence="5">Putative vesicle tethering protein Uso1/P115-like, head</fullName>
    </submittedName>
</protein>
<dbReference type="InterPro" id="IPR011989">
    <property type="entry name" value="ARM-like"/>
</dbReference>
<dbReference type="GO" id="GO:0006888">
    <property type="term" value="P:endoplasmic reticulum to Golgi vesicle-mediated transport"/>
    <property type="evidence" value="ECO:0007669"/>
    <property type="project" value="TreeGrafter"/>
</dbReference>
<dbReference type="InterPro" id="IPR024095">
    <property type="entry name" value="Vesicle_P115"/>
</dbReference>
<accession>A0A2P6S5U7</accession>
<dbReference type="OMA" id="EYGRTEP"/>
<dbReference type="STRING" id="74649.A0A2P6S5U7"/>
<keyword evidence="2" id="KW-0333">Golgi apparatus</keyword>
<evidence type="ECO:0000313" key="6">
    <source>
        <dbReference type="Proteomes" id="UP000238479"/>
    </source>
</evidence>
<name>A0A2P6S5U7_ROSCH</name>
<dbReference type="GO" id="GO:0048211">
    <property type="term" value="P:Golgi vesicle docking"/>
    <property type="evidence" value="ECO:0007669"/>
    <property type="project" value="TreeGrafter"/>
</dbReference>
<dbReference type="Proteomes" id="UP000238479">
    <property type="component" value="Chromosome 2"/>
</dbReference>
<dbReference type="Gene3D" id="1.25.10.10">
    <property type="entry name" value="Leucine-rich Repeat Variant"/>
    <property type="match status" value="1"/>
</dbReference>
<gene>
    <name evidence="5" type="ORF">RchiOBHm_Chr2g0173251</name>
</gene>
<reference evidence="5 6" key="1">
    <citation type="journal article" date="2018" name="Nat. Genet.">
        <title>The Rosa genome provides new insights in the design of modern roses.</title>
        <authorList>
            <person name="Bendahmane M."/>
        </authorList>
    </citation>
    <scope>NUCLEOTIDE SEQUENCE [LARGE SCALE GENOMIC DNA]</scope>
    <source>
        <strain evidence="6">cv. Old Blush</strain>
    </source>
</reference>
<dbReference type="Gramene" id="PRQ54048">
    <property type="protein sequence ID" value="PRQ54048"/>
    <property type="gene ID" value="RchiOBHm_Chr2g0173251"/>
</dbReference>
<feature type="domain" description="Vesicle tethering protein Uso1/P115-like head" evidence="4">
    <location>
        <begin position="83"/>
        <end position="233"/>
    </location>
</feature>
<evidence type="ECO:0000256" key="1">
    <source>
        <dbReference type="ARBA" id="ARBA00004555"/>
    </source>
</evidence>
<evidence type="ECO:0000259" key="4">
    <source>
        <dbReference type="Pfam" id="PF04869"/>
    </source>
</evidence>
<sequence length="299" mass="33009">MLTSTLIPQPHSMTHAPLEEDVNMSFGSMLLQGLALSESEVDLEVLHIELEAPTPSLGASEPLMHRVWKCIYSTNALENAGDLLADCPSAVHCFLDSRAHITYLLELVFSSSAAVFVKGLVAVLLGECVIYNKSGESGKYGFTVVDYISQKVGLTSYFLKFDEMRKNFLFTSARSAEPRQQLTRSASAGMVEPEDVDENNLSDQKDEDLPVLSSIFDAAFVNLVKSLEANIKKIVEVYTHSKCKVAVMLAELEQKSGESDGEYVKKSSALKYRTSLAAMQAWLRTWQAGSNWWGKSFSV</sequence>
<comment type="caution">
    <text evidence="5">The sequence shown here is derived from an EMBL/GenBank/DDBJ whole genome shotgun (WGS) entry which is preliminary data.</text>
</comment>
<dbReference type="GO" id="GO:0005783">
    <property type="term" value="C:endoplasmic reticulum"/>
    <property type="evidence" value="ECO:0007669"/>
    <property type="project" value="TreeGrafter"/>
</dbReference>
<dbReference type="Pfam" id="PF04869">
    <property type="entry name" value="Uso1_p115_head"/>
    <property type="match status" value="1"/>
</dbReference>
<keyword evidence="6" id="KW-1185">Reference proteome</keyword>
<dbReference type="GO" id="GO:0012507">
    <property type="term" value="C:ER to Golgi transport vesicle membrane"/>
    <property type="evidence" value="ECO:0007669"/>
    <property type="project" value="TreeGrafter"/>
</dbReference>
<comment type="subcellular location">
    <subcellularLocation>
        <location evidence="1">Golgi apparatus</location>
    </subcellularLocation>
</comment>
<dbReference type="PANTHER" id="PTHR10013:SF0">
    <property type="entry name" value="GENERAL VESICULAR TRANSPORT FACTOR P115"/>
    <property type="match status" value="1"/>
</dbReference>
<dbReference type="GO" id="GO:0048280">
    <property type="term" value="P:vesicle fusion with Golgi apparatus"/>
    <property type="evidence" value="ECO:0007669"/>
    <property type="project" value="InterPro"/>
</dbReference>
<dbReference type="PANTHER" id="PTHR10013">
    <property type="entry name" value="GENERAL VESICULAR TRANSPORT FACTOR P115"/>
    <property type="match status" value="1"/>
</dbReference>
<evidence type="ECO:0000256" key="3">
    <source>
        <dbReference type="SAM" id="MobiDB-lite"/>
    </source>
</evidence>
<dbReference type="AlphaFoldDB" id="A0A2P6S5U7"/>
<organism evidence="5 6">
    <name type="scientific">Rosa chinensis</name>
    <name type="common">China rose</name>
    <dbReference type="NCBI Taxonomy" id="74649"/>
    <lineage>
        <taxon>Eukaryota</taxon>
        <taxon>Viridiplantae</taxon>
        <taxon>Streptophyta</taxon>
        <taxon>Embryophyta</taxon>
        <taxon>Tracheophyta</taxon>
        <taxon>Spermatophyta</taxon>
        <taxon>Magnoliopsida</taxon>
        <taxon>eudicotyledons</taxon>
        <taxon>Gunneridae</taxon>
        <taxon>Pentapetalae</taxon>
        <taxon>rosids</taxon>
        <taxon>fabids</taxon>
        <taxon>Rosales</taxon>
        <taxon>Rosaceae</taxon>
        <taxon>Rosoideae</taxon>
        <taxon>Rosoideae incertae sedis</taxon>
        <taxon>Rosa</taxon>
    </lineage>
</organism>
<dbReference type="GO" id="GO:0000139">
    <property type="term" value="C:Golgi membrane"/>
    <property type="evidence" value="ECO:0007669"/>
    <property type="project" value="InterPro"/>
</dbReference>
<feature type="region of interest" description="Disordered" evidence="3">
    <location>
        <begin position="180"/>
        <end position="204"/>
    </location>
</feature>
<dbReference type="EMBL" id="PDCK01000040">
    <property type="protein sequence ID" value="PRQ54048.1"/>
    <property type="molecule type" value="Genomic_DNA"/>
</dbReference>
<proteinExistence type="predicted"/>
<dbReference type="GO" id="GO:0005795">
    <property type="term" value="C:Golgi stack"/>
    <property type="evidence" value="ECO:0007669"/>
    <property type="project" value="TreeGrafter"/>
</dbReference>
<dbReference type="InterPro" id="IPR006953">
    <property type="entry name" value="Vesicle_Uso1_P115_head"/>
</dbReference>
<evidence type="ECO:0000256" key="2">
    <source>
        <dbReference type="ARBA" id="ARBA00023034"/>
    </source>
</evidence>
<evidence type="ECO:0000313" key="5">
    <source>
        <dbReference type="EMBL" id="PRQ54048.1"/>
    </source>
</evidence>
<dbReference type="GO" id="GO:0006886">
    <property type="term" value="P:intracellular protein transport"/>
    <property type="evidence" value="ECO:0007669"/>
    <property type="project" value="InterPro"/>
</dbReference>